<accession>A0A9D0ZN13</accession>
<evidence type="ECO:0000313" key="1">
    <source>
        <dbReference type="EMBL" id="HIQ83628.1"/>
    </source>
</evidence>
<dbReference type="Pfam" id="PF09548">
    <property type="entry name" value="Spore_III_AB"/>
    <property type="match status" value="1"/>
</dbReference>
<gene>
    <name evidence="1" type="ORF">IAA52_11070</name>
</gene>
<dbReference type="EMBL" id="DVFZ01000103">
    <property type="protein sequence ID" value="HIQ83628.1"/>
    <property type="molecule type" value="Genomic_DNA"/>
</dbReference>
<reference evidence="1" key="2">
    <citation type="journal article" date="2021" name="PeerJ">
        <title>Extensive microbial diversity within the chicken gut microbiome revealed by metagenomics and culture.</title>
        <authorList>
            <person name="Gilroy R."/>
            <person name="Ravi A."/>
            <person name="Getino M."/>
            <person name="Pursley I."/>
            <person name="Horton D.L."/>
            <person name="Alikhan N.F."/>
            <person name="Baker D."/>
            <person name="Gharbi K."/>
            <person name="Hall N."/>
            <person name="Watson M."/>
            <person name="Adriaenssens E.M."/>
            <person name="Foster-Nyarko E."/>
            <person name="Jarju S."/>
            <person name="Secka A."/>
            <person name="Antonio M."/>
            <person name="Oren A."/>
            <person name="Chaudhuri R.R."/>
            <person name="La Ragione R."/>
            <person name="Hildebrand F."/>
            <person name="Pallen M.J."/>
        </authorList>
    </citation>
    <scope>NUCLEOTIDE SEQUENCE</scope>
    <source>
        <strain evidence="1">ChiSjej6B24-2974</strain>
    </source>
</reference>
<sequence length="166" mass="17629">MRVALVVLAAVGAALVGRSVAASCARRARTLRQAMDALQILRIQMLERLLPLHAALKHSRFEPLQRVGERMAGGEDAATAWRALLPALSRRGGALDSLTREDFDALAALFGGLGTGARAEQEALFSATMRELGRLEGEASKTGAEKGKLYTTLGLLCGLMLAIAFV</sequence>
<organism evidence="1 2">
    <name type="scientific">Candidatus Pullichristensenella stercorigallinarum</name>
    <dbReference type="NCBI Taxonomy" id="2840909"/>
    <lineage>
        <taxon>Bacteria</taxon>
        <taxon>Bacillati</taxon>
        <taxon>Bacillota</taxon>
        <taxon>Clostridia</taxon>
        <taxon>Candidatus Pullichristensenella</taxon>
    </lineage>
</organism>
<proteinExistence type="predicted"/>
<evidence type="ECO:0000313" key="2">
    <source>
        <dbReference type="Proteomes" id="UP000824260"/>
    </source>
</evidence>
<dbReference type="Proteomes" id="UP000824260">
    <property type="component" value="Unassembled WGS sequence"/>
</dbReference>
<name>A0A9D0ZN13_9FIRM</name>
<reference evidence="1" key="1">
    <citation type="submission" date="2020-10" db="EMBL/GenBank/DDBJ databases">
        <authorList>
            <person name="Gilroy R."/>
        </authorList>
    </citation>
    <scope>NUCLEOTIDE SEQUENCE</scope>
    <source>
        <strain evidence="1">ChiSjej6B24-2974</strain>
    </source>
</reference>
<protein>
    <submittedName>
        <fullName evidence="1">Stage III sporulation protein AB</fullName>
    </submittedName>
</protein>
<comment type="caution">
    <text evidence="1">The sequence shown here is derived from an EMBL/GenBank/DDBJ whole genome shotgun (WGS) entry which is preliminary data.</text>
</comment>
<dbReference type="InterPro" id="IPR014198">
    <property type="entry name" value="Spore_III_AB"/>
</dbReference>
<dbReference type="AlphaFoldDB" id="A0A9D0ZN13"/>